<dbReference type="InterPro" id="IPR036249">
    <property type="entry name" value="Thioredoxin-like_sf"/>
</dbReference>
<proteinExistence type="predicted"/>
<keyword evidence="3" id="KW-0413">Isomerase</keyword>
<dbReference type="OrthoDB" id="9815205at2"/>
<feature type="domain" description="Thioredoxin" evidence="2">
    <location>
        <begin position="41"/>
        <end position="185"/>
    </location>
</feature>
<sequence length="186" mass="21681">MIITKKKVLNILPILVVLAFFVTPLGYYGKVLLNRIFATEPTIIQSTNRNRITDYDWKLRDESSDYFNFKKSQGKVVFINFWATWQLPSVAQLNDIQELYDRYRDKVDFYIITDEENTPVVEFMEKNDYTFPITYQIIGESSPITLLKPSGSYILDKNGFIVVHQTAISDWDNKKVTTLLDSLLSE</sequence>
<dbReference type="AlphaFoldDB" id="A0A1G9UHB7"/>
<evidence type="ECO:0000313" key="3">
    <source>
        <dbReference type="EMBL" id="SDM59327.1"/>
    </source>
</evidence>
<dbReference type="Gene3D" id="3.40.30.10">
    <property type="entry name" value="Glutaredoxin"/>
    <property type="match status" value="1"/>
</dbReference>
<dbReference type="InterPro" id="IPR000866">
    <property type="entry name" value="AhpC/TSA"/>
</dbReference>
<gene>
    <name evidence="3" type="ORF">SAMN04488514_11131</name>
</gene>
<keyword evidence="1" id="KW-0472">Membrane</keyword>
<dbReference type="GO" id="GO:0016491">
    <property type="term" value="F:oxidoreductase activity"/>
    <property type="evidence" value="ECO:0007669"/>
    <property type="project" value="InterPro"/>
</dbReference>
<dbReference type="SUPFAM" id="SSF52833">
    <property type="entry name" value="Thioredoxin-like"/>
    <property type="match status" value="1"/>
</dbReference>
<dbReference type="GO" id="GO:0016853">
    <property type="term" value="F:isomerase activity"/>
    <property type="evidence" value="ECO:0007669"/>
    <property type="project" value="UniProtKB-KW"/>
</dbReference>
<keyword evidence="1" id="KW-1133">Transmembrane helix</keyword>
<dbReference type="RefSeq" id="WP_089892880.1">
    <property type="nucleotide sequence ID" value="NZ_FNGV01000011.1"/>
</dbReference>
<dbReference type="EMBL" id="FNGV01000011">
    <property type="protein sequence ID" value="SDM59327.1"/>
    <property type="molecule type" value="Genomic_DNA"/>
</dbReference>
<dbReference type="Pfam" id="PF00578">
    <property type="entry name" value="AhpC-TSA"/>
    <property type="match status" value="1"/>
</dbReference>
<dbReference type="STRING" id="192904.SAMN04488514_11131"/>
<name>A0A1G9UHB7_9FLAO</name>
<dbReference type="GO" id="GO:0016209">
    <property type="term" value="F:antioxidant activity"/>
    <property type="evidence" value="ECO:0007669"/>
    <property type="project" value="InterPro"/>
</dbReference>
<keyword evidence="4" id="KW-1185">Reference proteome</keyword>
<dbReference type="PROSITE" id="PS51352">
    <property type="entry name" value="THIOREDOXIN_2"/>
    <property type="match status" value="1"/>
</dbReference>
<reference evidence="4" key="1">
    <citation type="submission" date="2016-10" db="EMBL/GenBank/DDBJ databases">
        <authorList>
            <person name="Varghese N."/>
            <person name="Submissions S."/>
        </authorList>
    </citation>
    <scope>NUCLEOTIDE SEQUENCE [LARGE SCALE GENOMIC DNA]</scope>
    <source>
        <strain evidence="4">DSM 19886</strain>
    </source>
</reference>
<dbReference type="CDD" id="cd02966">
    <property type="entry name" value="TlpA_like_family"/>
    <property type="match status" value="1"/>
</dbReference>
<dbReference type="PANTHER" id="PTHR42852:SF13">
    <property type="entry name" value="PROTEIN DIPZ"/>
    <property type="match status" value="1"/>
</dbReference>
<evidence type="ECO:0000259" key="2">
    <source>
        <dbReference type="PROSITE" id="PS51352"/>
    </source>
</evidence>
<protein>
    <submittedName>
        <fullName evidence="3">Thiol-disulfide isomerase or thioredoxin</fullName>
    </submittedName>
</protein>
<keyword evidence="1" id="KW-0812">Transmembrane</keyword>
<dbReference type="InterPro" id="IPR013766">
    <property type="entry name" value="Thioredoxin_domain"/>
</dbReference>
<dbReference type="PANTHER" id="PTHR42852">
    <property type="entry name" value="THIOL:DISULFIDE INTERCHANGE PROTEIN DSBE"/>
    <property type="match status" value="1"/>
</dbReference>
<evidence type="ECO:0000313" key="4">
    <source>
        <dbReference type="Proteomes" id="UP000199440"/>
    </source>
</evidence>
<dbReference type="InterPro" id="IPR050553">
    <property type="entry name" value="Thioredoxin_ResA/DsbE_sf"/>
</dbReference>
<accession>A0A1G9UHB7</accession>
<feature type="transmembrane region" description="Helical" evidence="1">
    <location>
        <begin position="12"/>
        <end position="29"/>
    </location>
</feature>
<organism evidence="3 4">
    <name type="scientific">Kriegella aquimaris</name>
    <dbReference type="NCBI Taxonomy" id="192904"/>
    <lineage>
        <taxon>Bacteria</taxon>
        <taxon>Pseudomonadati</taxon>
        <taxon>Bacteroidota</taxon>
        <taxon>Flavobacteriia</taxon>
        <taxon>Flavobacteriales</taxon>
        <taxon>Flavobacteriaceae</taxon>
        <taxon>Kriegella</taxon>
    </lineage>
</organism>
<dbReference type="Proteomes" id="UP000199440">
    <property type="component" value="Unassembled WGS sequence"/>
</dbReference>
<evidence type="ECO:0000256" key="1">
    <source>
        <dbReference type="SAM" id="Phobius"/>
    </source>
</evidence>